<feature type="region of interest" description="Disordered" evidence="1">
    <location>
        <begin position="89"/>
        <end position="126"/>
    </location>
</feature>
<reference evidence="2" key="1">
    <citation type="submission" date="2023-06" db="EMBL/GenBank/DDBJ databases">
        <title>Genome-scale phylogeny and comparative genomics of the fungal order Sordariales.</title>
        <authorList>
            <consortium name="Lawrence Berkeley National Laboratory"/>
            <person name="Hensen N."/>
            <person name="Bonometti L."/>
            <person name="Westerberg I."/>
            <person name="Brannstrom I.O."/>
            <person name="Guillou S."/>
            <person name="Cros-Aarteil S."/>
            <person name="Calhoun S."/>
            <person name="Haridas S."/>
            <person name="Kuo A."/>
            <person name="Mondo S."/>
            <person name="Pangilinan J."/>
            <person name="Riley R."/>
            <person name="LaButti K."/>
            <person name="Andreopoulos B."/>
            <person name="Lipzen A."/>
            <person name="Chen C."/>
            <person name="Yanf M."/>
            <person name="Daum C."/>
            <person name="Ng V."/>
            <person name="Clum A."/>
            <person name="Steindorff A."/>
            <person name="Ohm R."/>
            <person name="Martin F."/>
            <person name="Silar P."/>
            <person name="Natvig D."/>
            <person name="Lalanne C."/>
            <person name="Gautier V."/>
            <person name="Ament-velasquez S.L."/>
            <person name="Kruys A."/>
            <person name="Hutchinson M.I."/>
            <person name="Powell A.J."/>
            <person name="Barry K."/>
            <person name="Miller A.N."/>
            <person name="Grigoriev I.V."/>
            <person name="Debuchy R."/>
            <person name="Gladieux P."/>
            <person name="Thoren M.H."/>
            <person name="Johannesson H."/>
        </authorList>
    </citation>
    <scope>NUCLEOTIDE SEQUENCE</scope>
    <source>
        <strain evidence="2">SMH2392-1A</strain>
    </source>
</reference>
<keyword evidence="3" id="KW-1185">Reference proteome</keyword>
<evidence type="ECO:0000313" key="2">
    <source>
        <dbReference type="EMBL" id="KAK0709817.1"/>
    </source>
</evidence>
<protein>
    <submittedName>
        <fullName evidence="2">Uncharacterized protein</fullName>
    </submittedName>
</protein>
<gene>
    <name evidence="2" type="ORF">B0T26DRAFT_425751</name>
</gene>
<accession>A0AA40A5S9</accession>
<proteinExistence type="predicted"/>
<evidence type="ECO:0000313" key="3">
    <source>
        <dbReference type="Proteomes" id="UP001172101"/>
    </source>
</evidence>
<dbReference type="EMBL" id="JAUIRO010000006">
    <property type="protein sequence ID" value="KAK0709817.1"/>
    <property type="molecule type" value="Genomic_DNA"/>
</dbReference>
<organism evidence="2 3">
    <name type="scientific">Lasiosphaeria miniovina</name>
    <dbReference type="NCBI Taxonomy" id="1954250"/>
    <lineage>
        <taxon>Eukaryota</taxon>
        <taxon>Fungi</taxon>
        <taxon>Dikarya</taxon>
        <taxon>Ascomycota</taxon>
        <taxon>Pezizomycotina</taxon>
        <taxon>Sordariomycetes</taxon>
        <taxon>Sordariomycetidae</taxon>
        <taxon>Sordariales</taxon>
        <taxon>Lasiosphaeriaceae</taxon>
        <taxon>Lasiosphaeria</taxon>
    </lineage>
</organism>
<dbReference type="AlphaFoldDB" id="A0AA40A5S9"/>
<comment type="caution">
    <text evidence="2">The sequence shown here is derived from an EMBL/GenBank/DDBJ whole genome shotgun (WGS) entry which is preliminary data.</text>
</comment>
<dbReference type="Proteomes" id="UP001172101">
    <property type="component" value="Unassembled WGS sequence"/>
</dbReference>
<name>A0AA40A5S9_9PEZI</name>
<dbReference type="GeneID" id="85318194"/>
<sequence>MIHDFCLVQSYPRRFLPSLCSPRNPSQPHDTPRHLCTTLSLLDLNRSELHQLLQDAAPPSNHRSAPVSFIAEGPATFCAEVATARPSLSNTHTNDQLALERRSDYRTTQPAILGGSPSRASSRTFK</sequence>
<evidence type="ECO:0000256" key="1">
    <source>
        <dbReference type="SAM" id="MobiDB-lite"/>
    </source>
</evidence>
<dbReference type="RefSeq" id="XP_060293121.1">
    <property type="nucleotide sequence ID" value="XM_060434924.1"/>
</dbReference>